<dbReference type="GO" id="GO:0005634">
    <property type="term" value="C:nucleus"/>
    <property type="evidence" value="ECO:0007669"/>
    <property type="project" value="InterPro"/>
</dbReference>
<dbReference type="SUPFAM" id="SSF57850">
    <property type="entry name" value="RING/U-box"/>
    <property type="match status" value="1"/>
</dbReference>
<evidence type="ECO:0000313" key="4">
    <source>
        <dbReference type="EMBL" id="KAF9761860.1"/>
    </source>
</evidence>
<dbReference type="SMART" id="SM00184">
    <property type="entry name" value="RING"/>
    <property type="match status" value="1"/>
</dbReference>
<dbReference type="GO" id="GO:0004842">
    <property type="term" value="F:ubiquitin-protein transferase activity"/>
    <property type="evidence" value="ECO:0007669"/>
    <property type="project" value="InterPro"/>
</dbReference>
<dbReference type="EMBL" id="SBJO01000252">
    <property type="protein sequence ID" value="KAF9761860.1"/>
    <property type="molecule type" value="Genomic_DNA"/>
</dbReference>
<keyword evidence="1" id="KW-0479">Metal-binding</keyword>
<dbReference type="GO" id="GO:0036297">
    <property type="term" value="P:interstrand cross-link repair"/>
    <property type="evidence" value="ECO:0007669"/>
    <property type="project" value="InterPro"/>
</dbReference>
<dbReference type="InterPro" id="IPR013083">
    <property type="entry name" value="Znf_RING/FYVE/PHD"/>
</dbReference>
<sequence>MDEGCHCPICFGEYASTGDHRIVAMKCGHLFGQSCILGWFGTKKRAICPTCTVPSTKSQIRTIFANKISSLGSENEQKLLDKFLIEHNEKTNLIQENKKLKTQIDCLKLELKNLTKLETVEKEIKIHMTLFKKILIASPDKIGNSHVIFDDVKNFIILTGLKNKNPVLNRYSSSSFDFLSNTSFLHDGHISNIIMSPFKDGLVLLSIGSFVYLVNSYSFCIVYTHNIQSKITALSFNKWDRNIFYVGDEKGCLYIFDLEQNSVTDKKISNFSIHSICLEDEWLCVASLFKIYKITLEDMSVIESDIKIPRICTNMSVYENRLLFTFRLEENTVSYLIDGDCSYKYNPQYKQIRRHRDKIIHNYLYLVDDGNDCLTVHDIHNFKVLFKYEFKEVIIDFYVGNSHTIILTPLYVYVYK</sequence>
<accession>A0A9P6GX68</accession>
<dbReference type="GO" id="GO:0008270">
    <property type="term" value="F:zinc ion binding"/>
    <property type="evidence" value="ECO:0007669"/>
    <property type="project" value="UniProtKB-KW"/>
</dbReference>
<keyword evidence="5" id="KW-1185">Reference proteome</keyword>
<evidence type="ECO:0000256" key="1">
    <source>
        <dbReference type="PROSITE-ProRule" id="PRU00175"/>
    </source>
</evidence>
<comment type="caution">
    <text evidence="4">The sequence shown here is derived from an EMBL/GenBank/DDBJ whole genome shotgun (WGS) entry which is preliminary data.</text>
</comment>
<organism evidence="4 5">
    <name type="scientific">Nosema granulosis</name>
    <dbReference type="NCBI Taxonomy" id="83296"/>
    <lineage>
        <taxon>Eukaryota</taxon>
        <taxon>Fungi</taxon>
        <taxon>Fungi incertae sedis</taxon>
        <taxon>Microsporidia</taxon>
        <taxon>Nosematidae</taxon>
        <taxon>Nosema</taxon>
    </lineage>
</organism>
<keyword evidence="1" id="KW-0863">Zinc-finger</keyword>
<protein>
    <submittedName>
        <fullName evidence="4">E3 ubiquitin-protein ligase RFWD3</fullName>
    </submittedName>
</protein>
<evidence type="ECO:0000313" key="5">
    <source>
        <dbReference type="Proteomes" id="UP000740883"/>
    </source>
</evidence>
<dbReference type="InterPro" id="IPR001841">
    <property type="entry name" value="Znf_RING"/>
</dbReference>
<evidence type="ECO:0000259" key="3">
    <source>
        <dbReference type="PROSITE" id="PS50089"/>
    </source>
</evidence>
<dbReference type="OrthoDB" id="8062037at2759"/>
<reference evidence="4 5" key="1">
    <citation type="journal article" date="2020" name="Genome Biol. Evol.">
        <title>Comparative genomics of strictly vertically transmitted, feminizing microsporidia endosymbionts of amphipod crustaceans.</title>
        <authorList>
            <person name="Cormier A."/>
            <person name="Chebbi M.A."/>
            <person name="Giraud I."/>
            <person name="Wattier R."/>
            <person name="Teixeira M."/>
            <person name="Gilbert C."/>
            <person name="Rigaud T."/>
            <person name="Cordaux R."/>
        </authorList>
    </citation>
    <scope>NUCLEOTIDE SEQUENCE [LARGE SCALE GENOMIC DNA]</scope>
    <source>
        <strain evidence="4 5">Ou3-Ou53</strain>
    </source>
</reference>
<gene>
    <name evidence="4" type="primary">RFWD3</name>
    <name evidence="4" type="ORF">NGRA_2375</name>
</gene>
<dbReference type="SUPFAM" id="SSF101908">
    <property type="entry name" value="Putative isomerase YbhE"/>
    <property type="match status" value="1"/>
</dbReference>
<feature type="coiled-coil region" evidence="2">
    <location>
        <begin position="90"/>
        <end position="117"/>
    </location>
</feature>
<dbReference type="Pfam" id="PF13639">
    <property type="entry name" value="zf-RING_2"/>
    <property type="match status" value="1"/>
</dbReference>
<dbReference type="PANTHER" id="PTHR16047">
    <property type="entry name" value="RFWD3 PROTEIN"/>
    <property type="match status" value="1"/>
</dbReference>
<evidence type="ECO:0000256" key="2">
    <source>
        <dbReference type="SAM" id="Coils"/>
    </source>
</evidence>
<dbReference type="Gene3D" id="3.30.40.10">
    <property type="entry name" value="Zinc/RING finger domain, C3HC4 (zinc finger)"/>
    <property type="match status" value="1"/>
</dbReference>
<dbReference type="InterPro" id="IPR015943">
    <property type="entry name" value="WD40/YVTN_repeat-like_dom_sf"/>
</dbReference>
<dbReference type="GO" id="GO:0016567">
    <property type="term" value="P:protein ubiquitination"/>
    <property type="evidence" value="ECO:0007669"/>
    <property type="project" value="InterPro"/>
</dbReference>
<dbReference type="Proteomes" id="UP000740883">
    <property type="component" value="Unassembled WGS sequence"/>
</dbReference>
<dbReference type="PROSITE" id="PS50089">
    <property type="entry name" value="ZF_RING_2"/>
    <property type="match status" value="1"/>
</dbReference>
<keyword evidence="2" id="KW-0175">Coiled coil</keyword>
<feature type="domain" description="RING-type" evidence="3">
    <location>
        <begin position="7"/>
        <end position="52"/>
    </location>
</feature>
<proteinExistence type="predicted"/>
<dbReference type="InterPro" id="IPR037381">
    <property type="entry name" value="RFWD3"/>
</dbReference>
<dbReference type="Gene3D" id="2.130.10.10">
    <property type="entry name" value="YVTN repeat-like/Quinoprotein amine dehydrogenase"/>
    <property type="match status" value="1"/>
</dbReference>
<keyword evidence="1" id="KW-0862">Zinc</keyword>
<dbReference type="PANTHER" id="PTHR16047:SF7">
    <property type="entry name" value="E3 UBIQUITIN-PROTEIN LIGASE RFWD3"/>
    <property type="match status" value="1"/>
</dbReference>
<name>A0A9P6GX68_9MICR</name>
<dbReference type="AlphaFoldDB" id="A0A9P6GX68"/>